<name>F1A4M5_DICPU</name>
<dbReference type="RefSeq" id="XP_003294620.1">
    <property type="nucleotide sequence ID" value="XM_003294572.1"/>
</dbReference>
<dbReference type="Proteomes" id="UP000001064">
    <property type="component" value="Unassembled WGS sequence"/>
</dbReference>
<evidence type="ECO:0000313" key="1">
    <source>
        <dbReference type="EMBL" id="EGC28860.1"/>
    </source>
</evidence>
<dbReference type="GeneID" id="10507077"/>
<dbReference type="VEuPathDB" id="AmoebaDB:DICPUDRAFT_85079"/>
<dbReference type="InParanoid" id="F1A4M5"/>
<keyword evidence="2" id="KW-1185">Reference proteome</keyword>
<proteinExistence type="predicted"/>
<gene>
    <name evidence="1" type="ORF">DICPUDRAFT_85079</name>
</gene>
<dbReference type="KEGG" id="dpp:DICPUDRAFT_85079"/>
<sequence>MLKFLKYIDENKKERGPCYMCSNGYLVQEVLNISVLNNNRNINYYTTINDKSTPPISNINVKTLDIDYLHYSQYIKKHFNSYSPYIPHSEEILNLQKKILDCNENEIEPNERTQAASLLYLFEISKNKTPLKCNIEIFEKIWKLSNGFTQLKLQFGLSTLYLLPKLYDEVKNFVNTLKKLEGEGFTFTKDGISNDVRTATIVSLAYETSAFLGMWEDMLYLRNKMNDKLLDKSESPNTNFSSFKIDSIYKIISNQIPHSLFQESTIDINKTSEPINESEVYPFKMYEIKEKGLKNPKLVNINYELEIFDPILKKNQILLDRFKNSNYSILYNEKGSLLIIGKAVKLIFNNIIYGGIIDYQSKTLKIYSGETILGDNHTYESQFDCIFESEDLTKSIKLTGTHRKFQINKNQKLYIDTECYILFENKN</sequence>
<dbReference type="AlphaFoldDB" id="F1A4M5"/>
<protein>
    <submittedName>
        <fullName evidence="1">Uncharacterized protein</fullName>
    </submittedName>
</protein>
<organism evidence="1 2">
    <name type="scientific">Dictyostelium purpureum</name>
    <name type="common">Slime mold</name>
    <dbReference type="NCBI Taxonomy" id="5786"/>
    <lineage>
        <taxon>Eukaryota</taxon>
        <taxon>Amoebozoa</taxon>
        <taxon>Evosea</taxon>
        <taxon>Eumycetozoa</taxon>
        <taxon>Dictyostelia</taxon>
        <taxon>Dictyosteliales</taxon>
        <taxon>Dictyosteliaceae</taxon>
        <taxon>Dictyostelium</taxon>
    </lineage>
</organism>
<reference evidence="2" key="1">
    <citation type="journal article" date="2011" name="Genome Biol.">
        <title>Comparative genomics of the social amoebae Dictyostelium discoideum and Dictyostelium purpureum.</title>
        <authorList>
            <consortium name="US DOE Joint Genome Institute (JGI-PGF)"/>
            <person name="Sucgang R."/>
            <person name="Kuo A."/>
            <person name="Tian X."/>
            <person name="Salerno W."/>
            <person name="Parikh A."/>
            <person name="Feasley C.L."/>
            <person name="Dalin E."/>
            <person name="Tu H."/>
            <person name="Huang E."/>
            <person name="Barry K."/>
            <person name="Lindquist E."/>
            <person name="Shapiro H."/>
            <person name="Bruce D."/>
            <person name="Schmutz J."/>
            <person name="Salamov A."/>
            <person name="Fey P."/>
            <person name="Gaudet P."/>
            <person name="Anjard C."/>
            <person name="Babu M.M."/>
            <person name="Basu S."/>
            <person name="Bushmanova Y."/>
            <person name="van der Wel H."/>
            <person name="Katoh-Kurasawa M."/>
            <person name="Dinh C."/>
            <person name="Coutinho P.M."/>
            <person name="Saito T."/>
            <person name="Elias M."/>
            <person name="Schaap P."/>
            <person name="Kay R.R."/>
            <person name="Henrissat B."/>
            <person name="Eichinger L."/>
            <person name="Rivero F."/>
            <person name="Putnam N.H."/>
            <person name="West C.M."/>
            <person name="Loomis W.F."/>
            <person name="Chisholm R.L."/>
            <person name="Shaulsky G."/>
            <person name="Strassmann J.E."/>
            <person name="Queller D.C."/>
            <person name="Kuspa A."/>
            <person name="Grigoriev I.V."/>
        </authorList>
    </citation>
    <scope>NUCLEOTIDE SEQUENCE [LARGE SCALE GENOMIC DNA]</scope>
    <source>
        <strain evidence="2">QSDP1</strain>
    </source>
</reference>
<dbReference type="EMBL" id="GL871530">
    <property type="protein sequence ID" value="EGC28860.1"/>
    <property type="molecule type" value="Genomic_DNA"/>
</dbReference>
<evidence type="ECO:0000313" key="2">
    <source>
        <dbReference type="Proteomes" id="UP000001064"/>
    </source>
</evidence>
<accession>F1A4M5</accession>